<dbReference type="InterPro" id="IPR038765">
    <property type="entry name" value="Papain-like_cys_pep_sf"/>
</dbReference>
<dbReference type="InterPro" id="IPR053710">
    <property type="entry name" value="Arylamine_NAT_domain_sf"/>
</dbReference>
<dbReference type="InterPro" id="IPR001447">
    <property type="entry name" value="Arylamine_N-AcTrfase"/>
</dbReference>
<reference evidence="2 3" key="1">
    <citation type="journal article" date="2024" name="Nat. Commun.">
        <title>Phylogenomics reveals the evolutionary origins of lichenization in chlorophyte algae.</title>
        <authorList>
            <person name="Puginier C."/>
            <person name="Libourel C."/>
            <person name="Otte J."/>
            <person name="Skaloud P."/>
            <person name="Haon M."/>
            <person name="Grisel S."/>
            <person name="Petersen M."/>
            <person name="Berrin J.G."/>
            <person name="Delaux P.M."/>
            <person name="Dal Grande F."/>
            <person name="Keller J."/>
        </authorList>
    </citation>
    <scope>NUCLEOTIDE SEQUENCE [LARGE SCALE GENOMIC DNA]</scope>
    <source>
        <strain evidence="2 3">SAG 216-7</strain>
    </source>
</reference>
<gene>
    <name evidence="2" type="ORF">WJX75_002339</name>
</gene>
<dbReference type="EMBL" id="JALJOT010000001">
    <property type="protein sequence ID" value="KAK9918220.1"/>
    <property type="molecule type" value="Genomic_DNA"/>
</dbReference>
<dbReference type="SUPFAM" id="SSF54001">
    <property type="entry name" value="Cysteine proteinases"/>
    <property type="match status" value="1"/>
</dbReference>
<dbReference type="Proteomes" id="UP001491310">
    <property type="component" value="Unassembled WGS sequence"/>
</dbReference>
<dbReference type="PANTHER" id="PTHR11786:SF0">
    <property type="entry name" value="ARYLAMINE N-ACETYLTRANSFERASE 4-RELATED"/>
    <property type="match status" value="1"/>
</dbReference>
<evidence type="ECO:0000313" key="3">
    <source>
        <dbReference type="Proteomes" id="UP001491310"/>
    </source>
</evidence>
<organism evidence="2 3">
    <name type="scientific">Coccomyxa subellipsoidea</name>
    <dbReference type="NCBI Taxonomy" id="248742"/>
    <lineage>
        <taxon>Eukaryota</taxon>
        <taxon>Viridiplantae</taxon>
        <taxon>Chlorophyta</taxon>
        <taxon>core chlorophytes</taxon>
        <taxon>Trebouxiophyceae</taxon>
        <taxon>Trebouxiophyceae incertae sedis</taxon>
        <taxon>Coccomyxaceae</taxon>
        <taxon>Coccomyxa</taxon>
    </lineage>
</organism>
<evidence type="ECO:0000256" key="1">
    <source>
        <dbReference type="ARBA" id="ARBA00006547"/>
    </source>
</evidence>
<dbReference type="PANTHER" id="PTHR11786">
    <property type="entry name" value="N-HYDROXYARYLAMINE O-ACETYLTRANSFERASE"/>
    <property type="match status" value="1"/>
</dbReference>
<dbReference type="Gene3D" id="3.30.2140.20">
    <property type="match status" value="1"/>
</dbReference>
<evidence type="ECO:0000313" key="2">
    <source>
        <dbReference type="EMBL" id="KAK9918220.1"/>
    </source>
</evidence>
<keyword evidence="3" id="KW-1185">Reference proteome</keyword>
<comment type="similarity">
    <text evidence="1">Belongs to the arylamine N-acetyltransferase family.</text>
</comment>
<accession>A0ABR2Z3I4</accession>
<evidence type="ECO:0008006" key="4">
    <source>
        <dbReference type="Google" id="ProtNLM"/>
    </source>
</evidence>
<comment type="caution">
    <text evidence="2">The sequence shown here is derived from an EMBL/GenBank/DDBJ whole genome shotgun (WGS) entry which is preliminary data.</text>
</comment>
<sequence length="246" mass="27748">MGFHPSPPSLDIDIIFNKLVIQKRGGYCFEQNGLLAAVLQHLGYELYTTFSNVVRENSEAAALGQVELKGFSHNVILVRGPEDGHWRLVDAGFGGRTPTHPVLLEHPADDSYTGDTVFRVRRGLIGKVAEPTTDYLEHESHALGWYLQRYSHTAKQWQDQHFFREVEAAHGDFEVINWAIATSPTKGFYHTLTMGIQRPDGGRVTLQDDVLRIIQSSDKAEERILQTPEDFKAALEEYFGIRPITS</sequence>
<name>A0ABR2Z3I4_9CHLO</name>
<proteinExistence type="inferred from homology"/>
<protein>
    <recommendedName>
        <fullName evidence="4">Arylamine N-acetyltransferase</fullName>
    </recommendedName>
</protein>
<dbReference type="Pfam" id="PF00797">
    <property type="entry name" value="Acetyltransf_2"/>
    <property type="match status" value="1"/>
</dbReference>